<reference evidence="1 3" key="1">
    <citation type="submission" date="2016-04" db="EMBL/GenBank/DDBJ databases">
        <title>Complete genome sequencing and analysis of CBMB27, Methylobacterium phyllosphaerae isolated from leaf tissues of rice (Oryza sativa L.).</title>
        <authorList>
            <person name="Lee Y."/>
            <person name="Hwangbo K."/>
            <person name="Chung H."/>
            <person name="Yoo J."/>
            <person name="Kim K.Y."/>
            <person name="Sa T.M."/>
            <person name="Um Y."/>
            <person name="Madhaiyan M."/>
        </authorList>
    </citation>
    <scope>NUCLEOTIDE SEQUENCE [LARGE SCALE GENOMIC DNA]</scope>
    <source>
        <strain evidence="1 3">CBMB27</strain>
    </source>
</reference>
<name>A0AAE8HSH9_9HYPH</name>
<organism evidence="2 4">
    <name type="scientific">Methylobacterium phyllosphaerae</name>
    <dbReference type="NCBI Taxonomy" id="418223"/>
    <lineage>
        <taxon>Bacteria</taxon>
        <taxon>Pseudomonadati</taxon>
        <taxon>Pseudomonadota</taxon>
        <taxon>Alphaproteobacteria</taxon>
        <taxon>Hyphomicrobiales</taxon>
        <taxon>Methylobacteriaceae</taxon>
        <taxon>Methylobacterium</taxon>
    </lineage>
</organism>
<accession>A0AAE8HSH9</accession>
<evidence type="ECO:0000313" key="2">
    <source>
        <dbReference type="EMBL" id="SFH01330.1"/>
    </source>
</evidence>
<dbReference type="RefSeq" id="WP_075380579.1">
    <property type="nucleotide sequence ID" value="NZ_CP015367.1"/>
</dbReference>
<evidence type="ECO:0000313" key="4">
    <source>
        <dbReference type="Proteomes" id="UP000199140"/>
    </source>
</evidence>
<gene>
    <name evidence="1" type="ORF">MCBMB27_02641</name>
    <name evidence="2" type="ORF">SAMN05192567_11226</name>
</gene>
<dbReference type="Proteomes" id="UP000185487">
    <property type="component" value="Chromosome"/>
</dbReference>
<evidence type="ECO:0000313" key="3">
    <source>
        <dbReference type="Proteomes" id="UP000185487"/>
    </source>
</evidence>
<dbReference type="EMBL" id="CP015367">
    <property type="protein sequence ID" value="APT31932.1"/>
    <property type="molecule type" value="Genomic_DNA"/>
</dbReference>
<proteinExistence type="predicted"/>
<sequence length="514" mass="51304">MVAYTPPTGATDPNAHYVDKNLAAGIQGSSIPAAVPENLQREQVAVVVEAGLVPTNVDLAQVMRAVRSGGLMTYADQGVQSNAIILSSRNIKHTVYVPGQALCIKLANAITGSTTINLDGLGVLSAVYPGGTPLQRYDFLAGDLLVGRVNAAGTAFIVLSPISQPIIDTGVVKSVHGTGADFPDLNAAIAWANRRRIAATGSLTFQLAAGVNTGRYSYSQSINFFHPDGARIFIQGQPITAALPAGSALQVNGTSSANRLADTTQNLATLRNVFATEITFTGGASIKGQGAIGGIQDLLITSDGTGPDGIAWQSGTLPLTRVATFGFGGCGVQVNNATLLMSGTCYAIGNTQAGFQAAAGGFILTTLNAVAVSLSNTTLGFGVFGGVIASTALGGLATLHARGNGSDGVQASGGRVTASSASVSSSNGGHGWNFTANANGYFVGAAAASNAGSGVIAQFSASVNAQNTTGAGNGTYAYLATDGGYISRSGGTVAGASGTSPAVGNAGNSNGYIS</sequence>
<protein>
    <submittedName>
        <fullName evidence="2">Uncharacterized protein</fullName>
    </submittedName>
</protein>
<keyword evidence="3" id="KW-1185">Reference proteome</keyword>
<reference evidence="2 4" key="2">
    <citation type="submission" date="2016-10" db="EMBL/GenBank/DDBJ databases">
        <authorList>
            <person name="Varghese N."/>
            <person name="Submissions S."/>
        </authorList>
    </citation>
    <scope>NUCLEOTIDE SEQUENCE [LARGE SCALE GENOMIC DNA]</scope>
    <source>
        <strain evidence="2 4">CBMB27</strain>
    </source>
</reference>
<evidence type="ECO:0000313" key="1">
    <source>
        <dbReference type="EMBL" id="APT31932.1"/>
    </source>
</evidence>
<dbReference type="EMBL" id="FOPK01000012">
    <property type="protein sequence ID" value="SFH01330.1"/>
    <property type="molecule type" value="Genomic_DNA"/>
</dbReference>
<dbReference type="Proteomes" id="UP000199140">
    <property type="component" value="Unassembled WGS sequence"/>
</dbReference>
<dbReference type="KEGG" id="mphy:MCBMB27_02641"/>
<dbReference type="AlphaFoldDB" id="A0AAE8HSH9"/>